<dbReference type="InterPro" id="IPR036638">
    <property type="entry name" value="HLH_DNA-bd_sf"/>
</dbReference>
<dbReference type="EMBL" id="CM007906">
    <property type="protein sequence ID" value="OTF86594.1"/>
    <property type="molecule type" value="Genomic_DNA"/>
</dbReference>
<reference evidence="9" key="2">
    <citation type="submission" date="2017-02" db="EMBL/GenBank/DDBJ databases">
        <title>Sunflower complete genome.</title>
        <authorList>
            <person name="Langlade N."/>
            <person name="Munos S."/>
        </authorList>
    </citation>
    <scope>NUCLEOTIDE SEQUENCE [LARGE SCALE GENOMIC DNA]</scope>
    <source>
        <tissue evidence="9">Leaves</tissue>
    </source>
</reference>
<dbReference type="SMR" id="A0A251RRK7"/>
<evidence type="ECO:0000259" key="7">
    <source>
        <dbReference type="PROSITE" id="PS50888"/>
    </source>
</evidence>
<evidence type="ECO:0000313" key="9">
    <source>
        <dbReference type="EMBL" id="OTF86474.1"/>
    </source>
</evidence>
<feature type="transmembrane region" description="Helical" evidence="6">
    <location>
        <begin position="54"/>
        <end position="79"/>
    </location>
</feature>
<keyword evidence="4" id="KW-0539">Nucleus</keyword>
<evidence type="ECO:0000256" key="4">
    <source>
        <dbReference type="ARBA" id="ARBA00023242"/>
    </source>
</evidence>
<dbReference type="Gramene" id="mRNA:HanXRQr2_Chr17g0807831">
    <property type="protein sequence ID" value="mRNA:HanXRQr2_Chr17g0807831"/>
    <property type="gene ID" value="HanXRQr2_Chr17g0807831"/>
</dbReference>
<keyword evidence="3" id="KW-0804">Transcription</keyword>
<keyword evidence="6" id="KW-0812">Transmembrane</keyword>
<dbReference type="OMA" id="EIDCSFG"/>
<evidence type="ECO:0000313" key="11">
    <source>
        <dbReference type="Proteomes" id="UP000215914"/>
    </source>
</evidence>
<keyword evidence="5" id="KW-0175">Coiled coil</keyword>
<proteinExistence type="predicted"/>
<evidence type="ECO:0000256" key="6">
    <source>
        <dbReference type="SAM" id="Phobius"/>
    </source>
</evidence>
<dbReference type="SUPFAM" id="SSF47459">
    <property type="entry name" value="HLH, helix-loop-helix DNA-binding domain"/>
    <property type="match status" value="1"/>
</dbReference>
<keyword evidence="11" id="KW-1185">Reference proteome</keyword>
<feature type="domain" description="BHLH" evidence="7">
    <location>
        <begin position="157"/>
        <end position="208"/>
    </location>
</feature>
<dbReference type="EMBL" id="CM007906">
    <property type="protein sequence ID" value="OTF86474.1"/>
    <property type="molecule type" value="Genomic_DNA"/>
</dbReference>
<gene>
    <name evidence="9" type="ORF">HannXRQ_Chr17g0551191</name>
    <name evidence="10" type="ORF">HannXRQ_Chr17g0552431</name>
    <name evidence="8" type="ORF">HanXRQr2_Chr17g0807831</name>
</gene>
<evidence type="ECO:0000256" key="5">
    <source>
        <dbReference type="SAM" id="Coils"/>
    </source>
</evidence>
<organism evidence="9 11">
    <name type="scientific">Helianthus annuus</name>
    <name type="common">Common sunflower</name>
    <dbReference type="NCBI Taxonomy" id="4232"/>
    <lineage>
        <taxon>Eukaryota</taxon>
        <taxon>Viridiplantae</taxon>
        <taxon>Streptophyta</taxon>
        <taxon>Embryophyta</taxon>
        <taxon>Tracheophyta</taxon>
        <taxon>Spermatophyta</taxon>
        <taxon>Magnoliopsida</taxon>
        <taxon>eudicotyledons</taxon>
        <taxon>Gunneridae</taxon>
        <taxon>Pentapetalae</taxon>
        <taxon>asterids</taxon>
        <taxon>campanulids</taxon>
        <taxon>Asterales</taxon>
        <taxon>Asteraceae</taxon>
        <taxon>Asteroideae</taxon>
        <taxon>Heliantheae alliance</taxon>
        <taxon>Heliantheae</taxon>
        <taxon>Helianthus</taxon>
    </lineage>
</organism>
<dbReference type="PROSITE" id="PS50888">
    <property type="entry name" value="BHLH"/>
    <property type="match status" value="1"/>
</dbReference>
<dbReference type="GO" id="GO:0005634">
    <property type="term" value="C:nucleus"/>
    <property type="evidence" value="ECO:0007669"/>
    <property type="project" value="UniProtKB-SubCell"/>
</dbReference>
<evidence type="ECO:0000256" key="2">
    <source>
        <dbReference type="ARBA" id="ARBA00023015"/>
    </source>
</evidence>
<dbReference type="GO" id="GO:0006879">
    <property type="term" value="P:intracellular iron ion homeostasis"/>
    <property type="evidence" value="ECO:0007669"/>
    <property type="project" value="InterPro"/>
</dbReference>
<reference evidence="8" key="3">
    <citation type="submission" date="2020-06" db="EMBL/GenBank/DDBJ databases">
        <title>Helianthus annuus Genome sequencing and assembly Release 2.</title>
        <authorList>
            <person name="Gouzy J."/>
            <person name="Langlade N."/>
            <person name="Munos S."/>
        </authorList>
    </citation>
    <scope>NUCLEOTIDE SEQUENCE</scope>
    <source>
        <tissue evidence="8">Leaves</tissue>
    </source>
</reference>
<keyword evidence="6" id="KW-0472">Membrane</keyword>
<dbReference type="CDD" id="cd11446">
    <property type="entry name" value="bHLH_AtILR3_like"/>
    <property type="match status" value="1"/>
</dbReference>
<protein>
    <submittedName>
        <fullName evidence="9">Putative myc-type, basic helix-loop-helix (BHLH) domain-containing protein</fullName>
    </submittedName>
    <submittedName>
        <fullName evidence="8">Transcription factor bHLH family</fullName>
    </submittedName>
</protein>
<dbReference type="InterPro" id="IPR011598">
    <property type="entry name" value="bHLH_dom"/>
</dbReference>
<dbReference type="GO" id="GO:0003700">
    <property type="term" value="F:DNA-binding transcription factor activity"/>
    <property type="evidence" value="ECO:0007669"/>
    <property type="project" value="InterPro"/>
</dbReference>
<name>A0A251RRK7_HELAN</name>
<dbReference type="EMBL" id="MNCJ02000332">
    <property type="protein sequence ID" value="KAF5755862.1"/>
    <property type="molecule type" value="Genomic_DNA"/>
</dbReference>
<dbReference type="Proteomes" id="UP000215914">
    <property type="component" value="Chromosome 17"/>
</dbReference>
<comment type="subcellular location">
    <subcellularLocation>
        <location evidence="1">Nucleus</location>
    </subcellularLocation>
</comment>
<feature type="coiled-coil region" evidence="5">
    <location>
        <begin position="198"/>
        <end position="260"/>
    </location>
</feature>
<dbReference type="SMART" id="SM00353">
    <property type="entry name" value="HLH"/>
    <property type="match status" value="1"/>
</dbReference>
<dbReference type="Pfam" id="PF00010">
    <property type="entry name" value="HLH"/>
    <property type="match status" value="1"/>
</dbReference>
<dbReference type="PANTHER" id="PTHR46133:SF28">
    <property type="entry name" value="BHLH TRANSCRIPTION FACTOR"/>
    <property type="match status" value="1"/>
</dbReference>
<dbReference type="Gene3D" id="4.10.280.10">
    <property type="entry name" value="Helix-loop-helix DNA-binding domain"/>
    <property type="match status" value="1"/>
</dbReference>
<reference evidence="8 11" key="1">
    <citation type="journal article" date="2017" name="Nature">
        <title>The sunflower genome provides insights into oil metabolism, flowering and Asterid evolution.</title>
        <authorList>
            <person name="Badouin H."/>
            <person name="Gouzy J."/>
            <person name="Grassa C.J."/>
            <person name="Murat F."/>
            <person name="Staton S.E."/>
            <person name="Cottret L."/>
            <person name="Lelandais-Briere C."/>
            <person name="Owens G.L."/>
            <person name="Carrere S."/>
            <person name="Mayjonade B."/>
            <person name="Legrand L."/>
            <person name="Gill N."/>
            <person name="Kane N.C."/>
            <person name="Bowers J.E."/>
            <person name="Hubner S."/>
            <person name="Bellec A."/>
            <person name="Berard A."/>
            <person name="Berges H."/>
            <person name="Blanchet N."/>
            <person name="Boniface M.C."/>
            <person name="Brunel D."/>
            <person name="Catrice O."/>
            <person name="Chaidir N."/>
            <person name="Claudel C."/>
            <person name="Donnadieu C."/>
            <person name="Faraut T."/>
            <person name="Fievet G."/>
            <person name="Helmstetter N."/>
            <person name="King M."/>
            <person name="Knapp S.J."/>
            <person name="Lai Z."/>
            <person name="Le Paslier M.C."/>
            <person name="Lippi Y."/>
            <person name="Lorenzon L."/>
            <person name="Mandel J.R."/>
            <person name="Marage G."/>
            <person name="Marchand G."/>
            <person name="Marquand E."/>
            <person name="Bret-Mestries E."/>
            <person name="Morien E."/>
            <person name="Nambeesan S."/>
            <person name="Nguyen T."/>
            <person name="Pegot-Espagnet P."/>
            <person name="Pouilly N."/>
            <person name="Raftis F."/>
            <person name="Sallet E."/>
            <person name="Schiex T."/>
            <person name="Thomas J."/>
            <person name="Vandecasteele C."/>
            <person name="Vares D."/>
            <person name="Vear F."/>
            <person name="Vautrin S."/>
            <person name="Crespi M."/>
            <person name="Mangin B."/>
            <person name="Burke J.M."/>
            <person name="Salse J."/>
            <person name="Munos S."/>
            <person name="Vincourt P."/>
            <person name="Rieseberg L.H."/>
            <person name="Langlade N.B."/>
        </authorList>
    </citation>
    <scope>NUCLEOTIDE SEQUENCE [LARGE SCALE GENOMIC DNA]</scope>
    <source>
        <strain evidence="11">cv. SF193</strain>
        <tissue evidence="8">Leaves</tissue>
    </source>
</reference>
<dbReference type="GO" id="GO:0046983">
    <property type="term" value="F:protein dimerization activity"/>
    <property type="evidence" value="ECO:0007669"/>
    <property type="project" value="InterPro"/>
</dbReference>
<evidence type="ECO:0000256" key="1">
    <source>
        <dbReference type="ARBA" id="ARBA00004123"/>
    </source>
</evidence>
<accession>A0A251RRK7</accession>
<sequence length="319" mass="36157">MIKSSRINNGVGEIYNLKKTSPSFLSFKQQQLSVNVTQTVYFDDDKISHHCSSIIIISSIFSYPIIYYYLTLSLFFSLFSLPSHQSFILLLLHAMDIDQVVDQNSNWFFDYAFMDDISALAFTSVPALSTEVESSFIEFEGHKGTGSRKRLKCEAINECGSKAGREKMRRDRMNERFMELGSMLEPGRPLKTDKTAILSDAIRMIKQLQDDAEKLNQSNADLNEKIKELKAEKTELRDEKQRLKVEKDKLEQQVKSINGGQPGYLAHPAAMRAAFAAQDQAVGNKLMPFVSYPSVAMWQFMPSSVVDTTQDHVLRPPVA</sequence>
<keyword evidence="2" id="KW-0805">Transcription regulation</keyword>
<dbReference type="AlphaFoldDB" id="A0A251RRK7"/>
<evidence type="ECO:0000256" key="3">
    <source>
        <dbReference type="ARBA" id="ARBA00023163"/>
    </source>
</evidence>
<evidence type="ECO:0000313" key="8">
    <source>
        <dbReference type="EMBL" id="KAF5755862.1"/>
    </source>
</evidence>
<dbReference type="Gene3D" id="1.20.5.1000">
    <property type="entry name" value="arf6 gtpase in complex with a specific effector, jip4"/>
    <property type="match status" value="1"/>
</dbReference>
<evidence type="ECO:0000313" key="10">
    <source>
        <dbReference type="EMBL" id="OTF86594.1"/>
    </source>
</evidence>
<keyword evidence="6" id="KW-1133">Transmembrane helix</keyword>
<dbReference type="InterPro" id="IPR044818">
    <property type="entry name" value="ILR3-like"/>
</dbReference>
<dbReference type="PANTHER" id="PTHR46133">
    <property type="entry name" value="BHLH TRANSCRIPTION FACTOR"/>
    <property type="match status" value="1"/>
</dbReference>